<name>A0ACC2IMA2_9PLEO</name>
<evidence type="ECO:0000313" key="1">
    <source>
        <dbReference type="EMBL" id="KAJ8116246.1"/>
    </source>
</evidence>
<dbReference type="Proteomes" id="UP001153331">
    <property type="component" value="Unassembled WGS sequence"/>
</dbReference>
<protein>
    <submittedName>
        <fullName evidence="1">Uncharacterized protein</fullName>
    </submittedName>
</protein>
<comment type="caution">
    <text evidence="1">The sequence shown here is derived from an EMBL/GenBank/DDBJ whole genome shotgun (WGS) entry which is preliminary data.</text>
</comment>
<accession>A0ACC2IMA2</accession>
<sequence>MTNSTLTAERSITADQENSGALSTRGSEVPSVSGGILWPDTTNKLFYLYGGEYKEPTDVKNFTSLWFFDVIYNTWNRTVTDSGTAYYYGGYLSKKNTPEWGVNPHMISSLISFDMDTKTWSNHTYDDNIPRAQGILQYLPVSTSGMLLYLGGLERGDSNGALFSDMATVGLFDINEKKWFTQKTTGEVPSPRYGMCAGLAWAKDCSSFNIYVQGGIAYNGTGFDDTYILSLPAFQWTLIEPQSGPMPNTAKGKGWSSCNVVRNMSQMIVLGGHFTDASYVACDSREYGGQHGLLLGQESAEIDEPRVKWWWRVTPTYNRYRVPDKVIQMIGGDIDGHATKTAPFNGWQTPQLSSYFQITMSATSRTATRPIPATATATSQSDPSGPNVGAIAGGTIGGLAALAMIAIIFFWLRPKRGIKATGNAPELDELDGPSVYEKPAENITVLHGSTIPSSIWHQGSSCAELPGSDPASAELPDARSPTISELPGRQNGLTYFTNGNNFARLPPRRKKATYKTTALDNSQTPELDDLSMTQKPARARHVPVIAPARHTLTSHDSHTGTMPSPSSSKHLGIDKLDYTSPRRPLLGSEASSTNGASNDNSYAGSFFEQVAEGVMERDRERLQRLAVRWLSFAWAIVNCLCAGSITAYSLYAPLFQSRLHYTQFQVNVVSIVAELGMYLLVPLFGYLCDRLGPGAPSALSGVFFGFGYLVAAFAYQSGPPAVNGWPFGFMVVAFFAIGMGTSCMYLSAVTTCAKNFGRGNAKGIALAVPIASFGLSGMWQSQVAAHLLYEKKPDGSKGDVDVFRFFLFLGIMLLAVGLIGTLTLRIIDEEELIDEAVEELERSGLLAQDEFFTAAANNHGYGTLPPQDLSDSTFDFLQHGSSMRRPVVTYSIQPCGGSLPASSWSPDQAKPSSTT</sequence>
<proteinExistence type="predicted"/>
<evidence type="ECO:0000313" key="2">
    <source>
        <dbReference type="Proteomes" id="UP001153331"/>
    </source>
</evidence>
<reference evidence="1" key="1">
    <citation type="submission" date="2022-11" db="EMBL/GenBank/DDBJ databases">
        <title>Genome Sequence of Boeremia exigua.</title>
        <authorList>
            <person name="Buettner E."/>
        </authorList>
    </citation>
    <scope>NUCLEOTIDE SEQUENCE</scope>
    <source>
        <strain evidence="1">CU02</strain>
    </source>
</reference>
<keyword evidence="2" id="KW-1185">Reference proteome</keyword>
<gene>
    <name evidence="1" type="ORF">OPT61_g2273</name>
</gene>
<dbReference type="EMBL" id="JAPHNI010000102">
    <property type="protein sequence ID" value="KAJ8116246.1"/>
    <property type="molecule type" value="Genomic_DNA"/>
</dbReference>
<organism evidence="1 2">
    <name type="scientific">Boeremia exigua</name>
    <dbReference type="NCBI Taxonomy" id="749465"/>
    <lineage>
        <taxon>Eukaryota</taxon>
        <taxon>Fungi</taxon>
        <taxon>Dikarya</taxon>
        <taxon>Ascomycota</taxon>
        <taxon>Pezizomycotina</taxon>
        <taxon>Dothideomycetes</taxon>
        <taxon>Pleosporomycetidae</taxon>
        <taxon>Pleosporales</taxon>
        <taxon>Pleosporineae</taxon>
        <taxon>Didymellaceae</taxon>
        <taxon>Boeremia</taxon>
    </lineage>
</organism>